<protein>
    <recommendedName>
        <fullName evidence="3">GNAT family N-acetyltransferase</fullName>
    </recommendedName>
</protein>
<name>A0ABQ5YA58_9NEIS</name>
<reference evidence="2" key="1">
    <citation type="journal article" date="2019" name="Int. J. Syst. Evol. Microbiol.">
        <title>The Global Catalogue of Microorganisms (GCM) 10K type strain sequencing project: providing services to taxonomists for standard genome sequencing and annotation.</title>
        <authorList>
            <consortium name="The Broad Institute Genomics Platform"/>
            <consortium name="The Broad Institute Genome Sequencing Center for Infectious Disease"/>
            <person name="Wu L."/>
            <person name="Ma J."/>
        </authorList>
    </citation>
    <scope>NUCLEOTIDE SEQUENCE [LARGE SCALE GENOMIC DNA]</scope>
    <source>
        <strain evidence="2">NBRC 110044</strain>
    </source>
</reference>
<organism evidence="1 2">
    <name type="scientific">Chitinimonas prasina</name>
    <dbReference type="NCBI Taxonomy" id="1434937"/>
    <lineage>
        <taxon>Bacteria</taxon>
        <taxon>Pseudomonadati</taxon>
        <taxon>Pseudomonadota</taxon>
        <taxon>Betaproteobacteria</taxon>
        <taxon>Neisseriales</taxon>
        <taxon>Chitinibacteraceae</taxon>
        <taxon>Chitinimonas</taxon>
    </lineage>
</organism>
<evidence type="ECO:0000313" key="2">
    <source>
        <dbReference type="Proteomes" id="UP001156706"/>
    </source>
</evidence>
<sequence>MAFLPLEFVVPATLVTERWKMRSININDVVKDFDAVMSSRDHLRARFGDIWGWPSDDWTLEQNLVHLGWHQHEFVLRSSFDYAVMSLDDSRLLGCVYVDPPYGGAPGIEAEVWFWGRQSELASGLEGHMETVLRSWLASHWPFKRVLFQGQALDV</sequence>
<evidence type="ECO:0008006" key="3">
    <source>
        <dbReference type="Google" id="ProtNLM"/>
    </source>
</evidence>
<proteinExistence type="predicted"/>
<comment type="caution">
    <text evidence="1">The sequence shown here is derived from an EMBL/GenBank/DDBJ whole genome shotgun (WGS) entry which is preliminary data.</text>
</comment>
<dbReference type="RefSeq" id="WP_284194600.1">
    <property type="nucleotide sequence ID" value="NZ_BSOG01000001.1"/>
</dbReference>
<dbReference type="EMBL" id="BSOG01000001">
    <property type="protein sequence ID" value="GLR11441.1"/>
    <property type="molecule type" value="Genomic_DNA"/>
</dbReference>
<gene>
    <name evidence="1" type="ORF">GCM10007907_02310</name>
</gene>
<accession>A0ABQ5YA58</accession>
<dbReference type="Proteomes" id="UP001156706">
    <property type="component" value="Unassembled WGS sequence"/>
</dbReference>
<evidence type="ECO:0000313" key="1">
    <source>
        <dbReference type="EMBL" id="GLR11441.1"/>
    </source>
</evidence>
<keyword evidence="2" id="KW-1185">Reference proteome</keyword>